<dbReference type="Pfam" id="PF01135">
    <property type="entry name" value="PCMT"/>
    <property type="match status" value="1"/>
</dbReference>
<evidence type="ECO:0000313" key="8">
    <source>
        <dbReference type="EMBL" id="MCY1721108.1"/>
    </source>
</evidence>
<evidence type="ECO:0000256" key="2">
    <source>
        <dbReference type="ARBA" id="ARBA00005369"/>
    </source>
</evidence>
<dbReference type="EMBL" id="JAPOHD010000027">
    <property type="protein sequence ID" value="MCY1721108.1"/>
    <property type="molecule type" value="Genomic_DNA"/>
</dbReference>
<comment type="similarity">
    <text evidence="2 7">Belongs to the methyltransferase superfamily. L-isoaspartyl/D-aspartyl protein methyltransferase family.</text>
</comment>
<comment type="catalytic activity">
    <reaction evidence="7">
        <text>[protein]-L-isoaspartate + S-adenosyl-L-methionine = [protein]-L-isoaspartate alpha-methyl ester + S-adenosyl-L-homocysteine</text>
        <dbReference type="Rhea" id="RHEA:12705"/>
        <dbReference type="Rhea" id="RHEA-COMP:12143"/>
        <dbReference type="Rhea" id="RHEA-COMP:12144"/>
        <dbReference type="ChEBI" id="CHEBI:57856"/>
        <dbReference type="ChEBI" id="CHEBI:59789"/>
        <dbReference type="ChEBI" id="CHEBI:90596"/>
        <dbReference type="ChEBI" id="CHEBI:90598"/>
        <dbReference type="EC" id="2.1.1.77"/>
    </reaction>
</comment>
<dbReference type="GO" id="GO:0004719">
    <property type="term" value="F:protein-L-isoaspartate (D-aspartate) O-methyltransferase activity"/>
    <property type="evidence" value="ECO:0007669"/>
    <property type="project" value="UniProtKB-UniRule"/>
</dbReference>
<dbReference type="InterPro" id="IPR029063">
    <property type="entry name" value="SAM-dependent_MTases_sf"/>
</dbReference>
<gene>
    <name evidence="7" type="primary">pcm</name>
    <name evidence="8" type="ORF">OU798_12190</name>
</gene>
<dbReference type="GO" id="GO:0032259">
    <property type="term" value="P:methylation"/>
    <property type="evidence" value="ECO:0007669"/>
    <property type="project" value="UniProtKB-KW"/>
</dbReference>
<keyword evidence="4 7" id="KW-0489">Methyltransferase</keyword>
<dbReference type="FunFam" id="3.40.50.150:FF:000010">
    <property type="entry name" value="Protein-L-isoaspartate O-methyltransferase"/>
    <property type="match status" value="1"/>
</dbReference>
<name>A0A9X3J655_9BACT</name>
<dbReference type="InterPro" id="IPR000682">
    <property type="entry name" value="PCMT"/>
</dbReference>
<dbReference type="SUPFAM" id="SSF53335">
    <property type="entry name" value="S-adenosyl-L-methionine-dependent methyltransferases"/>
    <property type="match status" value="1"/>
</dbReference>
<dbReference type="CDD" id="cd02440">
    <property type="entry name" value="AdoMet_MTases"/>
    <property type="match status" value="1"/>
</dbReference>
<sequence>MNWNCKTYCFVLGPFLAIFFSFNSVLRAQDNYSGQRQQMVRWQIEARGITNKKVIQAFRHVERHRFVLPEFINEAYDDCPLPIDEGQTISQPYIVAYMTDVLELKPTDKVLEIGTGSGYQAAILAQICDSVYTIELFETLGHKAKALFSELGYNNIYCKIGDGYKGWPEHAPFDAIIVTCSPTHVPQPLKEQLAEGGRMIIPVGKSPFQNLVLLEKKKGKIREDKVLLVRFVPMLDEEGKTY</sequence>
<dbReference type="AlphaFoldDB" id="A0A9X3J655"/>
<keyword evidence="3 7" id="KW-0963">Cytoplasm</keyword>
<dbReference type="GO" id="GO:0030091">
    <property type="term" value="P:protein repair"/>
    <property type="evidence" value="ECO:0007669"/>
    <property type="project" value="UniProtKB-UniRule"/>
</dbReference>
<dbReference type="HAMAP" id="MF_00090">
    <property type="entry name" value="PIMT"/>
    <property type="match status" value="1"/>
</dbReference>
<dbReference type="NCBIfam" id="TIGR00080">
    <property type="entry name" value="pimt"/>
    <property type="match status" value="1"/>
</dbReference>
<dbReference type="PANTHER" id="PTHR11579">
    <property type="entry name" value="PROTEIN-L-ISOASPARTATE O-METHYLTRANSFERASE"/>
    <property type="match status" value="1"/>
</dbReference>
<dbReference type="PANTHER" id="PTHR11579:SF0">
    <property type="entry name" value="PROTEIN-L-ISOASPARTATE(D-ASPARTATE) O-METHYLTRANSFERASE"/>
    <property type="match status" value="1"/>
</dbReference>
<dbReference type="Proteomes" id="UP001145087">
    <property type="component" value="Unassembled WGS sequence"/>
</dbReference>
<accession>A0A9X3J655</accession>
<dbReference type="NCBIfam" id="NF001453">
    <property type="entry name" value="PRK00312.1"/>
    <property type="match status" value="1"/>
</dbReference>
<comment type="caution">
    <text evidence="8">The sequence shown here is derived from an EMBL/GenBank/DDBJ whole genome shotgun (WGS) entry which is preliminary data.</text>
</comment>
<proteinExistence type="inferred from homology"/>
<dbReference type="Gene3D" id="3.40.50.150">
    <property type="entry name" value="Vaccinia Virus protein VP39"/>
    <property type="match status" value="1"/>
</dbReference>
<evidence type="ECO:0000256" key="7">
    <source>
        <dbReference type="HAMAP-Rule" id="MF_00090"/>
    </source>
</evidence>
<dbReference type="PROSITE" id="PS01279">
    <property type="entry name" value="PCMT"/>
    <property type="match status" value="1"/>
</dbReference>
<evidence type="ECO:0000313" key="9">
    <source>
        <dbReference type="Proteomes" id="UP001145087"/>
    </source>
</evidence>
<comment type="function">
    <text evidence="7">Catalyzes the methyl esterification of L-isoaspartyl residues in peptides and proteins that result from spontaneous decomposition of normal L-aspartyl and L-asparaginyl residues. It plays a role in the repair and/or degradation of damaged proteins.</text>
</comment>
<evidence type="ECO:0000256" key="1">
    <source>
        <dbReference type="ARBA" id="ARBA00004496"/>
    </source>
</evidence>
<evidence type="ECO:0000256" key="6">
    <source>
        <dbReference type="ARBA" id="ARBA00022691"/>
    </source>
</evidence>
<evidence type="ECO:0000256" key="3">
    <source>
        <dbReference type="ARBA" id="ARBA00022490"/>
    </source>
</evidence>
<dbReference type="EC" id="2.1.1.77" evidence="7"/>
<organism evidence="8 9">
    <name type="scientific">Draconibacterium aestuarii</name>
    <dbReference type="NCBI Taxonomy" id="2998507"/>
    <lineage>
        <taxon>Bacteria</taxon>
        <taxon>Pseudomonadati</taxon>
        <taxon>Bacteroidota</taxon>
        <taxon>Bacteroidia</taxon>
        <taxon>Marinilabiliales</taxon>
        <taxon>Prolixibacteraceae</taxon>
        <taxon>Draconibacterium</taxon>
    </lineage>
</organism>
<evidence type="ECO:0000256" key="5">
    <source>
        <dbReference type="ARBA" id="ARBA00022679"/>
    </source>
</evidence>
<reference evidence="8" key="1">
    <citation type="submission" date="2022-11" db="EMBL/GenBank/DDBJ databases">
        <title>Marilongibacter aestuarii gen. nov., sp. nov., isolated from tidal flat sediment.</title>
        <authorList>
            <person name="Jiayan W."/>
        </authorList>
    </citation>
    <scope>NUCLEOTIDE SEQUENCE</scope>
    <source>
        <strain evidence="8">Z1-6</strain>
    </source>
</reference>
<dbReference type="GO" id="GO:0005737">
    <property type="term" value="C:cytoplasm"/>
    <property type="evidence" value="ECO:0007669"/>
    <property type="project" value="UniProtKB-SubCell"/>
</dbReference>
<keyword evidence="9" id="KW-1185">Reference proteome</keyword>
<feature type="active site" evidence="7">
    <location>
        <position position="90"/>
    </location>
</feature>
<protein>
    <recommendedName>
        <fullName evidence="7">Protein-L-isoaspartate O-methyltransferase</fullName>
        <ecNumber evidence="7">2.1.1.77</ecNumber>
    </recommendedName>
    <alternativeName>
        <fullName evidence="7">L-isoaspartyl protein carboxyl methyltransferase</fullName>
    </alternativeName>
    <alternativeName>
        <fullName evidence="7">Protein L-isoaspartyl methyltransferase</fullName>
    </alternativeName>
    <alternativeName>
        <fullName evidence="7">Protein-beta-aspartate methyltransferase</fullName>
        <shortName evidence="7">PIMT</shortName>
    </alternativeName>
</protein>
<comment type="subcellular location">
    <subcellularLocation>
        <location evidence="1 7">Cytoplasm</location>
    </subcellularLocation>
</comment>
<keyword evidence="6 7" id="KW-0949">S-adenosyl-L-methionine</keyword>
<keyword evidence="5 7" id="KW-0808">Transferase</keyword>
<dbReference type="RefSeq" id="WP_343333442.1">
    <property type="nucleotide sequence ID" value="NZ_JAPOHD010000027.1"/>
</dbReference>
<evidence type="ECO:0000256" key="4">
    <source>
        <dbReference type="ARBA" id="ARBA00022603"/>
    </source>
</evidence>